<reference evidence="1 2" key="1">
    <citation type="submission" date="2016-11" db="EMBL/GenBank/DDBJ databases">
        <authorList>
            <person name="Jaros S."/>
            <person name="Januszkiewicz K."/>
            <person name="Wedrychowicz H."/>
        </authorList>
    </citation>
    <scope>NUCLEOTIDE SEQUENCE [LARGE SCALE GENOMIC DNA]</scope>
    <source>
        <strain evidence="1 2">DSM 21074</strain>
    </source>
</reference>
<protein>
    <submittedName>
        <fullName evidence="1">Uncharacterized protein</fullName>
    </submittedName>
</protein>
<dbReference type="EMBL" id="FQYN01000006">
    <property type="protein sequence ID" value="SHJ37115.1"/>
    <property type="molecule type" value="Genomic_DNA"/>
</dbReference>
<proteinExistence type="predicted"/>
<dbReference type="Proteomes" id="UP000184418">
    <property type="component" value="Unassembled WGS sequence"/>
</dbReference>
<name>A0A1M6IRT4_9BACT</name>
<gene>
    <name evidence="1" type="ORF">SAMN02745146_2947</name>
</gene>
<evidence type="ECO:0000313" key="2">
    <source>
        <dbReference type="Proteomes" id="UP000184418"/>
    </source>
</evidence>
<dbReference type="STRING" id="1121955.SAMN02745146_2947"/>
<dbReference type="RefSeq" id="WP_073110607.1">
    <property type="nucleotide sequence ID" value="NZ_FQYN01000006.1"/>
</dbReference>
<dbReference type="AlphaFoldDB" id="A0A1M6IRT4"/>
<sequence length="148" mass="16563">MSLPSVIEFVWPSSQAAFWVNEALLAARATRGCYLRQQLANAFRDEVPNLNLGELPFNEQAASISKASTQRVACLKSYNLGPDALQQLAAQTYNDGIDKPKTTTAATAQQIQDLSRYRQDDFRPATELLIATHPMLSTHTRLWPQRRS</sequence>
<keyword evidence="2" id="KW-1185">Reference proteome</keyword>
<evidence type="ECO:0000313" key="1">
    <source>
        <dbReference type="EMBL" id="SHJ37115.1"/>
    </source>
</evidence>
<organism evidence="1 2">
    <name type="scientific">Hymenobacter daecheongensis DSM 21074</name>
    <dbReference type="NCBI Taxonomy" id="1121955"/>
    <lineage>
        <taxon>Bacteria</taxon>
        <taxon>Pseudomonadati</taxon>
        <taxon>Bacteroidota</taxon>
        <taxon>Cytophagia</taxon>
        <taxon>Cytophagales</taxon>
        <taxon>Hymenobacteraceae</taxon>
        <taxon>Hymenobacter</taxon>
    </lineage>
</organism>
<accession>A0A1M6IRT4</accession>